<feature type="transmembrane region" description="Helical" evidence="6">
    <location>
        <begin position="12"/>
        <end position="37"/>
    </location>
</feature>
<dbReference type="GO" id="GO:0022857">
    <property type="term" value="F:transmembrane transporter activity"/>
    <property type="evidence" value="ECO:0007669"/>
    <property type="project" value="InterPro"/>
</dbReference>
<dbReference type="InterPro" id="IPR052714">
    <property type="entry name" value="MFS_Exporter"/>
</dbReference>
<accession>A0A1G9X375</accession>
<sequence length="401" mass="43556">MTDKQQPIWTRSFVSISLTHFMVFVAFYTLLTTLPMYVIEELGGSEAEGGLLVTIMLISAIIVRPFSGKLLEAAGKKRILLVSVLLFAVTTCLYMWVDQFSGLLVLRFFHGLSFGVVTTATGAIAADVIPPARRGEGLGYFAMSMNIAVVVGPFIGLTMLQYTSFLNLFLALSLIMAAGTVIAYLVQVPKELNKIKPAGKQKWSIHDLFEVKALPIAIISCLVAFAYSSIISFISVYASSLGLSAVSSYFFVVFAMVMILTRPYLGRAFDVKGPSFVILPCLLIFAVGLTALSITHSGWMLLVSAALIGLGYGSLLPSFQTMAVQTAANHRSGHATATFFTLYDTGIALGSYVLGVLVAYMDFPNIYLLCAVVPIAVIGFFLFYQAKSRQQNQEPALREVE</sequence>
<proteinExistence type="predicted"/>
<protein>
    <submittedName>
        <fullName evidence="8">Predicted arabinose efflux permease, MFS family</fullName>
    </submittedName>
</protein>
<dbReference type="EMBL" id="FNHF01000006">
    <property type="protein sequence ID" value="SDM90896.1"/>
    <property type="molecule type" value="Genomic_DNA"/>
</dbReference>
<dbReference type="STRING" id="482461.SAMN05216244_3723"/>
<dbReference type="PROSITE" id="PS50850">
    <property type="entry name" value="MFS"/>
    <property type="match status" value="1"/>
</dbReference>
<organism evidence="8 9">
    <name type="scientific">Sediminibacillus halophilus</name>
    <dbReference type="NCBI Taxonomy" id="482461"/>
    <lineage>
        <taxon>Bacteria</taxon>
        <taxon>Bacillati</taxon>
        <taxon>Bacillota</taxon>
        <taxon>Bacilli</taxon>
        <taxon>Bacillales</taxon>
        <taxon>Bacillaceae</taxon>
        <taxon>Sediminibacillus</taxon>
    </lineage>
</organism>
<feature type="transmembrane region" description="Helical" evidence="6">
    <location>
        <begin position="241"/>
        <end position="261"/>
    </location>
</feature>
<name>A0A1G9X375_9BACI</name>
<feature type="transmembrane region" description="Helical" evidence="6">
    <location>
        <begin position="213"/>
        <end position="235"/>
    </location>
</feature>
<feature type="domain" description="Major facilitator superfamily (MFS) profile" evidence="7">
    <location>
        <begin position="12"/>
        <end position="389"/>
    </location>
</feature>
<dbReference type="InterPro" id="IPR020846">
    <property type="entry name" value="MFS_dom"/>
</dbReference>
<keyword evidence="5 6" id="KW-0472">Membrane</keyword>
<evidence type="ECO:0000256" key="6">
    <source>
        <dbReference type="SAM" id="Phobius"/>
    </source>
</evidence>
<evidence type="ECO:0000256" key="5">
    <source>
        <dbReference type="ARBA" id="ARBA00023136"/>
    </source>
</evidence>
<dbReference type="Proteomes" id="UP000182347">
    <property type="component" value="Unassembled WGS sequence"/>
</dbReference>
<dbReference type="GO" id="GO:0005886">
    <property type="term" value="C:plasma membrane"/>
    <property type="evidence" value="ECO:0007669"/>
    <property type="project" value="UniProtKB-SubCell"/>
</dbReference>
<dbReference type="InterPro" id="IPR011701">
    <property type="entry name" value="MFS"/>
</dbReference>
<keyword evidence="2" id="KW-0813">Transport</keyword>
<feature type="transmembrane region" description="Helical" evidence="6">
    <location>
        <begin position="165"/>
        <end position="186"/>
    </location>
</feature>
<dbReference type="Gene3D" id="1.20.1250.20">
    <property type="entry name" value="MFS general substrate transporter like domains"/>
    <property type="match status" value="1"/>
</dbReference>
<feature type="transmembrane region" description="Helical" evidence="6">
    <location>
        <begin position="273"/>
        <end position="292"/>
    </location>
</feature>
<evidence type="ECO:0000256" key="4">
    <source>
        <dbReference type="ARBA" id="ARBA00022989"/>
    </source>
</evidence>
<dbReference type="Pfam" id="PF07690">
    <property type="entry name" value="MFS_1"/>
    <property type="match status" value="1"/>
</dbReference>
<dbReference type="SUPFAM" id="SSF103473">
    <property type="entry name" value="MFS general substrate transporter"/>
    <property type="match status" value="1"/>
</dbReference>
<comment type="subcellular location">
    <subcellularLocation>
        <location evidence="1">Cell membrane</location>
        <topology evidence="1">Multi-pass membrane protein</topology>
    </subcellularLocation>
</comment>
<feature type="transmembrane region" description="Helical" evidence="6">
    <location>
        <begin position="298"/>
        <end position="319"/>
    </location>
</feature>
<reference evidence="9" key="1">
    <citation type="submission" date="2016-10" db="EMBL/GenBank/DDBJ databases">
        <authorList>
            <person name="Varghese N."/>
            <person name="Submissions S."/>
        </authorList>
    </citation>
    <scope>NUCLEOTIDE SEQUENCE [LARGE SCALE GENOMIC DNA]</scope>
    <source>
        <strain evidence="9">CGMCC 1.6199</strain>
    </source>
</reference>
<evidence type="ECO:0000256" key="3">
    <source>
        <dbReference type="ARBA" id="ARBA00022692"/>
    </source>
</evidence>
<feature type="transmembrane region" description="Helical" evidence="6">
    <location>
        <begin position="138"/>
        <end position="159"/>
    </location>
</feature>
<dbReference type="RefSeq" id="WP_074600723.1">
    <property type="nucleotide sequence ID" value="NZ_FNHF01000006.1"/>
</dbReference>
<evidence type="ECO:0000256" key="2">
    <source>
        <dbReference type="ARBA" id="ARBA00022448"/>
    </source>
</evidence>
<feature type="transmembrane region" description="Helical" evidence="6">
    <location>
        <begin position="79"/>
        <end position="97"/>
    </location>
</feature>
<dbReference type="AlphaFoldDB" id="A0A1G9X375"/>
<evidence type="ECO:0000313" key="8">
    <source>
        <dbReference type="EMBL" id="SDM90896.1"/>
    </source>
</evidence>
<dbReference type="PANTHER" id="PTHR23531">
    <property type="entry name" value="QUINOLENE RESISTANCE PROTEIN NORA"/>
    <property type="match status" value="1"/>
</dbReference>
<evidence type="ECO:0000259" key="7">
    <source>
        <dbReference type="PROSITE" id="PS50850"/>
    </source>
</evidence>
<feature type="transmembrane region" description="Helical" evidence="6">
    <location>
        <begin position="366"/>
        <end position="384"/>
    </location>
</feature>
<evidence type="ECO:0000256" key="1">
    <source>
        <dbReference type="ARBA" id="ARBA00004651"/>
    </source>
</evidence>
<dbReference type="OrthoDB" id="9814001at2"/>
<feature type="transmembrane region" description="Helical" evidence="6">
    <location>
        <begin position="103"/>
        <end position="126"/>
    </location>
</feature>
<dbReference type="CDD" id="cd17489">
    <property type="entry name" value="MFS_YfcJ_like"/>
    <property type="match status" value="1"/>
</dbReference>
<keyword evidence="4 6" id="KW-1133">Transmembrane helix</keyword>
<dbReference type="InterPro" id="IPR036259">
    <property type="entry name" value="MFS_trans_sf"/>
</dbReference>
<keyword evidence="3 6" id="KW-0812">Transmembrane</keyword>
<feature type="transmembrane region" description="Helical" evidence="6">
    <location>
        <begin position="49"/>
        <end position="67"/>
    </location>
</feature>
<keyword evidence="9" id="KW-1185">Reference proteome</keyword>
<dbReference type="PANTHER" id="PTHR23531:SF2">
    <property type="entry name" value="PERMEASE"/>
    <property type="match status" value="1"/>
</dbReference>
<feature type="transmembrane region" description="Helical" evidence="6">
    <location>
        <begin position="340"/>
        <end position="360"/>
    </location>
</feature>
<evidence type="ECO:0000313" key="9">
    <source>
        <dbReference type="Proteomes" id="UP000182347"/>
    </source>
</evidence>
<gene>
    <name evidence="8" type="ORF">SAMN05216244_3723</name>
</gene>